<dbReference type="InterPro" id="IPR036291">
    <property type="entry name" value="NAD(P)-bd_dom_sf"/>
</dbReference>
<dbReference type="SUPFAM" id="SSF51735">
    <property type="entry name" value="NAD(P)-binding Rossmann-fold domains"/>
    <property type="match status" value="1"/>
</dbReference>
<accession>A0AAE8T571</accession>
<proteinExistence type="inferred from homology"/>
<evidence type="ECO:0000313" key="3">
    <source>
        <dbReference type="EMBL" id="SQA51847.1"/>
    </source>
</evidence>
<dbReference type="PRINTS" id="PR00080">
    <property type="entry name" value="SDRFAMILY"/>
</dbReference>
<dbReference type="RefSeq" id="WP_059623661.1">
    <property type="nucleotide sequence ID" value="NZ_CADEUP010000007.1"/>
</dbReference>
<feature type="domain" description="Ketoreductase" evidence="2">
    <location>
        <begin position="8"/>
        <end position="204"/>
    </location>
</feature>
<evidence type="ECO:0000259" key="2">
    <source>
        <dbReference type="SMART" id="SM00822"/>
    </source>
</evidence>
<dbReference type="Gene3D" id="3.40.50.720">
    <property type="entry name" value="NAD(P)-binding Rossmann-like Domain"/>
    <property type="match status" value="1"/>
</dbReference>
<dbReference type="InterPro" id="IPR020904">
    <property type="entry name" value="Sc_DH/Rdtase_CS"/>
</dbReference>
<organism evidence="3 4">
    <name type="scientific">Burkholderia cepacia</name>
    <name type="common">Pseudomonas cepacia</name>
    <dbReference type="NCBI Taxonomy" id="292"/>
    <lineage>
        <taxon>Bacteria</taxon>
        <taxon>Pseudomonadati</taxon>
        <taxon>Pseudomonadota</taxon>
        <taxon>Betaproteobacteria</taxon>
        <taxon>Burkholderiales</taxon>
        <taxon>Burkholderiaceae</taxon>
        <taxon>Burkholderia</taxon>
        <taxon>Burkholderia cepacia complex</taxon>
    </lineage>
</organism>
<dbReference type="PANTHER" id="PTHR45024:SF3">
    <property type="entry name" value="BLL2957 PROTEIN"/>
    <property type="match status" value="1"/>
</dbReference>
<comment type="similarity">
    <text evidence="1">Belongs to the short-chain dehydrogenases/reductases (SDR) family.</text>
</comment>
<dbReference type="InterPro" id="IPR002347">
    <property type="entry name" value="SDR_fam"/>
</dbReference>
<dbReference type="PANTHER" id="PTHR45024">
    <property type="entry name" value="DEHYDROGENASES, SHORT CHAIN"/>
    <property type="match status" value="1"/>
</dbReference>
<dbReference type="Pfam" id="PF13561">
    <property type="entry name" value="adh_short_C2"/>
    <property type="match status" value="1"/>
</dbReference>
<dbReference type="PROSITE" id="PS00061">
    <property type="entry name" value="ADH_SHORT"/>
    <property type="match status" value="1"/>
</dbReference>
<sequence>MNKILEDKVVVVTGAGQGIGRAIAKQAAAAGARVVVADIAVAKLDDGSTRSVAESVVEEIVALGGKAVASTEDISESAAASRIVEQAVDTYGRIDCVVNNAGILRDRMFFNMDDAEWDAVVKVHLYGYYNVSRAAAPHFKEQNSGSYVHFSSSSGIIGNVGQANYAAAKMGVVGLSTSIALDMARFNVRSNVIAPWAWSQLLESVPIRTPEQGERMRKMKETMRAEQIAPLCVFLASDLSSSISGQIFGARGNEVYLFSQPRIVRSVQRSDGWDAESLAATMLPSFKNDFLPVQTHRDVVGWDPI</sequence>
<protein>
    <submittedName>
        <fullName evidence="3">Short-chain dehydrogenase/reductase SDR</fullName>
        <ecNumber evidence="3">1.1.1.-</ecNumber>
    </submittedName>
</protein>
<dbReference type="AlphaFoldDB" id="A0AAE8T571"/>
<dbReference type="EC" id="1.1.1.-" evidence="3"/>
<dbReference type="GO" id="GO:0016491">
    <property type="term" value="F:oxidoreductase activity"/>
    <property type="evidence" value="ECO:0007669"/>
    <property type="project" value="UniProtKB-KW"/>
</dbReference>
<reference evidence="3 4" key="1">
    <citation type="submission" date="2018-06" db="EMBL/GenBank/DDBJ databases">
        <authorList>
            <consortium name="Pathogen Informatics"/>
            <person name="Doyle S."/>
        </authorList>
    </citation>
    <scope>NUCLEOTIDE SEQUENCE [LARGE SCALE GENOMIC DNA]</scope>
    <source>
        <strain evidence="3 4">NCTC10661</strain>
    </source>
</reference>
<dbReference type="InterPro" id="IPR051687">
    <property type="entry name" value="Peroxisomal_Beta-Oxidation"/>
</dbReference>
<dbReference type="FunFam" id="3.40.50.720:FF:000084">
    <property type="entry name" value="Short-chain dehydrogenase reductase"/>
    <property type="match status" value="1"/>
</dbReference>
<evidence type="ECO:0000256" key="1">
    <source>
        <dbReference type="ARBA" id="ARBA00006484"/>
    </source>
</evidence>
<gene>
    <name evidence="3" type="ORF">NCTC10661_04990</name>
</gene>
<comment type="caution">
    <text evidence="3">The sequence shown here is derived from an EMBL/GenBank/DDBJ whole genome shotgun (WGS) entry which is preliminary data.</text>
</comment>
<dbReference type="PRINTS" id="PR00081">
    <property type="entry name" value="GDHRDH"/>
</dbReference>
<evidence type="ECO:0000313" key="4">
    <source>
        <dbReference type="Proteomes" id="UP000250416"/>
    </source>
</evidence>
<name>A0AAE8T571_BURCE</name>
<dbReference type="InterPro" id="IPR057326">
    <property type="entry name" value="KR_dom"/>
</dbReference>
<dbReference type="EMBL" id="UARD01000030">
    <property type="protein sequence ID" value="SQA51847.1"/>
    <property type="molecule type" value="Genomic_DNA"/>
</dbReference>
<dbReference type="SMART" id="SM00822">
    <property type="entry name" value="PKS_KR"/>
    <property type="match status" value="1"/>
</dbReference>
<dbReference type="Proteomes" id="UP000250416">
    <property type="component" value="Unassembled WGS sequence"/>
</dbReference>
<keyword evidence="3" id="KW-0560">Oxidoreductase</keyword>